<keyword evidence="1" id="KW-0175">Coiled coil</keyword>
<sequence>MEKLTLGPNKVELFLQAANEELQEKLEVLLEDKEEEEGFTPKFSTQRVVQVIKIPMPTRRLTMPIVQPPLAIPKKEDMGLEEIVRSMRDLQIKLARLEEKTSTISSKVPFKQGYIQRYIWCDDDFHSQKDCGEFNEMVQQGIVYWKDGKIALKDTSDLLQTNFGKRGMKALVKDYLSTDGIAAIEASSYGTRVDNNGK</sequence>
<name>A9U1B7_PHYPA</name>
<dbReference type="AlphaFoldDB" id="A9U1B7"/>
<evidence type="ECO:0000313" key="2">
    <source>
        <dbReference type="EMBL" id="EDQ50534.1"/>
    </source>
</evidence>
<protein>
    <submittedName>
        <fullName evidence="2">Predicted protein</fullName>
    </submittedName>
</protein>
<organism>
    <name type="scientific">Physcomitrium patens</name>
    <name type="common">Spreading-leaved earth moss</name>
    <name type="synonym">Physcomitrella patens</name>
    <dbReference type="NCBI Taxonomy" id="3218"/>
    <lineage>
        <taxon>Eukaryota</taxon>
        <taxon>Viridiplantae</taxon>
        <taxon>Streptophyta</taxon>
        <taxon>Embryophyta</taxon>
        <taxon>Bryophyta</taxon>
        <taxon>Bryophytina</taxon>
        <taxon>Bryopsida</taxon>
        <taxon>Funariidae</taxon>
        <taxon>Funariales</taxon>
        <taxon>Funariaceae</taxon>
        <taxon>Physcomitrium</taxon>
    </lineage>
</organism>
<gene>
    <name evidence="2" type="ORF">PHYPADRAFT_100293</name>
</gene>
<accession>A9U1B7</accession>
<feature type="coiled-coil region" evidence="1">
    <location>
        <begin position="12"/>
        <end position="39"/>
    </location>
</feature>
<feature type="coiled-coil region" evidence="1">
    <location>
        <begin position="80"/>
        <end position="107"/>
    </location>
</feature>
<dbReference type="EMBL" id="DS545299">
    <property type="protein sequence ID" value="EDQ50534.1"/>
    <property type="molecule type" value="Genomic_DNA"/>
</dbReference>
<reference evidence="2" key="1">
    <citation type="journal article" date="2008" name="Science">
        <title>The Physcomitrella genome reveals evolutionary insights into the conquest of land by plants.</title>
        <authorList>
            <person name="Rensing S."/>
            <person name="Lang D."/>
            <person name="Zimmer A."/>
            <person name="Terry A."/>
            <person name="Salamov A."/>
            <person name="Shapiro H."/>
            <person name="Nishiyama T."/>
            <person name="Perroud P.-F."/>
            <person name="Lindquist E."/>
            <person name="Kamisugi Y."/>
            <person name="Tanahashi T."/>
            <person name="Sakakibara K."/>
            <person name="Fujita T."/>
            <person name="Oishi K."/>
            <person name="Shin-I T."/>
            <person name="Kuroki Y."/>
            <person name="Toyoda A."/>
            <person name="Suzuki Y."/>
            <person name="Hashimoto A."/>
            <person name="Yamaguchi K."/>
            <person name="Sugano A."/>
            <person name="Kohara Y."/>
            <person name="Fujiyama A."/>
            <person name="Anterola A."/>
            <person name="Aoki S."/>
            <person name="Ashton N."/>
            <person name="Barbazuk W.B."/>
            <person name="Barker E."/>
            <person name="Bennetzen J."/>
            <person name="Bezanilla M."/>
            <person name="Blankenship R."/>
            <person name="Cho S.H."/>
            <person name="Dutcher S."/>
            <person name="Estelle M."/>
            <person name="Fawcett J.A."/>
            <person name="Gundlach H."/>
            <person name="Hanada K."/>
            <person name="Heyl A."/>
            <person name="Hicks K.A."/>
            <person name="Hugh J."/>
            <person name="Lohr M."/>
            <person name="Mayer K."/>
            <person name="Melkozernov A."/>
            <person name="Murata T."/>
            <person name="Nelson D."/>
            <person name="Pils B."/>
            <person name="Prigge M."/>
            <person name="Reiss B."/>
            <person name="Renner T."/>
            <person name="Rombauts S."/>
            <person name="Rushton P."/>
            <person name="Sanderfoot A."/>
            <person name="Schween G."/>
            <person name="Shiu S.-H."/>
            <person name="Stueber K."/>
            <person name="Theodoulou F.L."/>
            <person name="Tu H."/>
            <person name="Van de Peer Y."/>
            <person name="Verrier P.J."/>
            <person name="Waters E."/>
            <person name="Wood A."/>
            <person name="Yang L."/>
            <person name="Cove D."/>
            <person name="Cuming A."/>
            <person name="Hasebe M."/>
            <person name="Lucas S."/>
            <person name="Mishler D.B."/>
            <person name="Reski R."/>
            <person name="Grigoriev I."/>
            <person name="Quatrano R.S."/>
            <person name="Boore J.L."/>
        </authorList>
    </citation>
    <scope>NUCLEOTIDE SEQUENCE [LARGE SCALE GENOMIC DNA]</scope>
</reference>
<evidence type="ECO:0000256" key="1">
    <source>
        <dbReference type="SAM" id="Coils"/>
    </source>
</evidence>
<proteinExistence type="predicted"/>